<keyword evidence="1" id="KW-0413">Isomerase</keyword>
<evidence type="ECO:0000259" key="2">
    <source>
        <dbReference type="PROSITE" id="PS51168"/>
    </source>
</evidence>
<evidence type="ECO:0000313" key="5">
    <source>
        <dbReference type="Proteomes" id="UP000433575"/>
    </source>
</evidence>
<evidence type="ECO:0000256" key="1">
    <source>
        <dbReference type="ARBA" id="ARBA00023235"/>
    </source>
</evidence>
<gene>
    <name evidence="4" type="ORF">GKD88_04550</name>
    <name evidence="3" type="ORF">GKE08_05820</name>
</gene>
<comment type="caution">
    <text evidence="3">The sequence shown here is derived from an EMBL/GenBank/DDBJ whole genome shotgun (WGS) entry which is preliminary data.</text>
</comment>
<protein>
    <recommendedName>
        <fullName evidence="2">Chorismate mutase domain-containing protein</fullName>
    </recommendedName>
</protein>
<dbReference type="InterPro" id="IPR051331">
    <property type="entry name" value="Chorismate_mutase-related"/>
</dbReference>
<dbReference type="GO" id="GO:0046417">
    <property type="term" value="P:chorismate metabolic process"/>
    <property type="evidence" value="ECO:0007669"/>
    <property type="project" value="InterPro"/>
</dbReference>
<organism evidence="3 5">
    <name type="scientific">Holdemania massiliensis</name>
    <dbReference type="NCBI Taxonomy" id="1468449"/>
    <lineage>
        <taxon>Bacteria</taxon>
        <taxon>Bacillati</taxon>
        <taxon>Bacillota</taxon>
        <taxon>Erysipelotrichia</taxon>
        <taxon>Erysipelotrichales</taxon>
        <taxon>Erysipelotrichaceae</taxon>
        <taxon>Holdemania</taxon>
    </lineage>
</organism>
<dbReference type="InterPro" id="IPR036979">
    <property type="entry name" value="CM_dom_sf"/>
</dbReference>
<dbReference type="AlphaFoldDB" id="A0A6N7S4M6"/>
<keyword evidence="6" id="KW-1185">Reference proteome</keyword>
<feature type="domain" description="Chorismate mutase" evidence="2">
    <location>
        <begin position="1"/>
        <end position="85"/>
    </location>
</feature>
<dbReference type="PROSITE" id="PS51168">
    <property type="entry name" value="CHORISMATE_MUT_2"/>
    <property type="match status" value="1"/>
</dbReference>
<dbReference type="SMART" id="SM00830">
    <property type="entry name" value="CM_2"/>
    <property type="match status" value="1"/>
</dbReference>
<dbReference type="PANTHER" id="PTHR38041">
    <property type="entry name" value="CHORISMATE MUTASE"/>
    <property type="match status" value="1"/>
</dbReference>
<name>A0A6N7S4M6_9FIRM</name>
<dbReference type="SUPFAM" id="SSF48600">
    <property type="entry name" value="Chorismate mutase II"/>
    <property type="match status" value="1"/>
</dbReference>
<dbReference type="Proteomes" id="UP000433575">
    <property type="component" value="Unassembled WGS sequence"/>
</dbReference>
<evidence type="ECO:0000313" key="3">
    <source>
        <dbReference type="EMBL" id="MSA88837.1"/>
    </source>
</evidence>
<dbReference type="PANTHER" id="PTHR38041:SF1">
    <property type="entry name" value="CHORISMATE MUTASE"/>
    <property type="match status" value="1"/>
</dbReference>
<dbReference type="EMBL" id="WKPJ01000005">
    <property type="protein sequence ID" value="MSA88837.1"/>
    <property type="molecule type" value="Genomic_DNA"/>
</dbReference>
<dbReference type="Gene3D" id="1.20.59.10">
    <property type="entry name" value="Chorismate mutase"/>
    <property type="match status" value="1"/>
</dbReference>
<dbReference type="OrthoDB" id="9802281at2"/>
<evidence type="ECO:0000313" key="6">
    <source>
        <dbReference type="Proteomes" id="UP000480929"/>
    </source>
</evidence>
<evidence type="ECO:0000313" key="4">
    <source>
        <dbReference type="EMBL" id="MSC32384.1"/>
    </source>
</evidence>
<sequence length="92" mass="10951">MQDSLQQAREMINEIDAQMAELFEKRMSAVRQVLAYKRKHQLPILDASREQIVIEKGCALIQDPELKPYYEELLIKQMELSRRYQQVLLETK</sequence>
<dbReference type="EMBL" id="WKPI01000004">
    <property type="protein sequence ID" value="MSC32384.1"/>
    <property type="molecule type" value="Genomic_DNA"/>
</dbReference>
<dbReference type="GO" id="GO:0004106">
    <property type="term" value="F:chorismate mutase activity"/>
    <property type="evidence" value="ECO:0007669"/>
    <property type="project" value="InterPro"/>
</dbReference>
<dbReference type="Pfam" id="PF01817">
    <property type="entry name" value="CM_2"/>
    <property type="match status" value="1"/>
</dbReference>
<proteinExistence type="predicted"/>
<dbReference type="InterPro" id="IPR002701">
    <property type="entry name" value="CM_II_prokaryot"/>
</dbReference>
<dbReference type="Proteomes" id="UP000480929">
    <property type="component" value="Unassembled WGS sequence"/>
</dbReference>
<dbReference type="GO" id="GO:0009697">
    <property type="term" value="P:salicylic acid biosynthetic process"/>
    <property type="evidence" value="ECO:0007669"/>
    <property type="project" value="TreeGrafter"/>
</dbReference>
<dbReference type="InterPro" id="IPR036263">
    <property type="entry name" value="Chorismate_II_sf"/>
</dbReference>
<accession>A0A6N7S4M6</accession>
<reference evidence="5 6" key="1">
    <citation type="journal article" date="2019" name="Nat. Med.">
        <title>A library of human gut bacterial isolates paired with longitudinal multiomics data enables mechanistic microbiome research.</title>
        <authorList>
            <person name="Poyet M."/>
            <person name="Groussin M."/>
            <person name="Gibbons S.M."/>
            <person name="Avila-Pacheco J."/>
            <person name="Jiang X."/>
            <person name="Kearney S.M."/>
            <person name="Perrotta A.R."/>
            <person name="Berdy B."/>
            <person name="Zhao S."/>
            <person name="Lieberman T.D."/>
            <person name="Swanson P.K."/>
            <person name="Smith M."/>
            <person name="Roesemann S."/>
            <person name="Alexander J.E."/>
            <person name="Rich S.A."/>
            <person name="Livny J."/>
            <person name="Vlamakis H."/>
            <person name="Clish C."/>
            <person name="Bullock K."/>
            <person name="Deik A."/>
            <person name="Scott J."/>
            <person name="Pierce K.A."/>
            <person name="Xavier R.J."/>
            <person name="Alm E.J."/>
        </authorList>
    </citation>
    <scope>NUCLEOTIDE SEQUENCE [LARGE SCALE GENOMIC DNA]</scope>
    <source>
        <strain evidence="3 5">BIOML-A4</strain>
        <strain evidence="4 6">BIOML-A5</strain>
    </source>
</reference>
<dbReference type="RefSeq" id="WP_154238277.1">
    <property type="nucleotide sequence ID" value="NZ_CALJPI010000039.1"/>
</dbReference>